<dbReference type="AlphaFoldDB" id="A0A399J9U8"/>
<proteinExistence type="predicted"/>
<evidence type="ECO:0000313" key="1">
    <source>
        <dbReference type="EMBL" id="RII42004.1"/>
    </source>
</evidence>
<keyword evidence="2" id="KW-1185">Reference proteome</keyword>
<dbReference type="Proteomes" id="UP000265419">
    <property type="component" value="Unassembled WGS sequence"/>
</dbReference>
<evidence type="ECO:0000313" key="2">
    <source>
        <dbReference type="Proteomes" id="UP000265419"/>
    </source>
</evidence>
<comment type="caution">
    <text evidence="1">The sequence shown here is derived from an EMBL/GenBank/DDBJ whole genome shotgun (WGS) entry which is preliminary data.</text>
</comment>
<gene>
    <name evidence="1" type="ORF">DWB68_09480</name>
</gene>
<evidence type="ECO:0008006" key="3">
    <source>
        <dbReference type="Google" id="ProtNLM"/>
    </source>
</evidence>
<protein>
    <recommendedName>
        <fullName evidence="3">Alpha/beta hydrolase</fullName>
    </recommendedName>
</protein>
<accession>A0A399J9U8</accession>
<dbReference type="RefSeq" id="WP_119424898.1">
    <property type="nucleotide sequence ID" value="NZ_QQXK01000017.1"/>
</dbReference>
<reference evidence="1 2" key="1">
    <citation type="submission" date="2018-07" db="EMBL/GenBank/DDBJ databases">
        <title>Arthrobacter sp. nov., isolated from raw cow's milk with high bacterial count.</title>
        <authorList>
            <person name="Hahne J."/>
            <person name="Isele D."/>
            <person name="Lipski A."/>
        </authorList>
    </citation>
    <scope>NUCLEOTIDE SEQUENCE [LARGE SCALE GENOMIC DNA]</scope>
    <source>
        <strain evidence="1 2">JZ R-35</strain>
    </source>
</reference>
<organism evidence="1 2">
    <name type="scientific">Galactobacter valiniphilus</name>
    <dbReference type="NCBI Taxonomy" id="2676122"/>
    <lineage>
        <taxon>Bacteria</taxon>
        <taxon>Bacillati</taxon>
        <taxon>Actinomycetota</taxon>
        <taxon>Actinomycetes</taxon>
        <taxon>Micrococcales</taxon>
        <taxon>Micrococcaceae</taxon>
        <taxon>Galactobacter</taxon>
    </lineage>
</organism>
<name>A0A399J9U8_9MICC</name>
<sequence>MEADLLQLEEYDDAGLREWARHHGAECAALLGASVAGGALYDPRAARRIMAGSSDPAAAAFATALAGLQPGRNRADVGPVAALWDAVPAGERAAWAVRYPGVVGSLNGADFDSRVRANVLVAAGLLYVLEAELAAAEVVAGPLPVLPVGLGVRAVARGAWDGWRWARKAGGRAVQVTRQIAGFREAVRRADAPIRLLYCSTARDGRFVALSGAVGPATRSVAVVVPGTLTYGNHLPMNMGRLSDVDGRSQEPVSAVGVYWQGCEFPRFITDNADRRFNQAARQKLAAFDAALDVECERGVALAVAAGLPAVEPVQTYIGHSYGASAIGSAEARAEGLTLDRMVYAGAPGTGFKVQVPADTVNAGAERYALVAPVDWKPWLGGTLYGGAMGGDPVREMGAELLETGFLDHARRQGRLLNHNDYLRGGSTAALNIQAVVLGRRTLPAVLRRPWPLGRMSDRKLRRRIDGLRLPR</sequence>
<dbReference type="EMBL" id="QQXK01000017">
    <property type="protein sequence ID" value="RII42004.1"/>
    <property type="molecule type" value="Genomic_DNA"/>
</dbReference>